<dbReference type="InterPro" id="IPR036097">
    <property type="entry name" value="HisK_dim/P_sf"/>
</dbReference>
<protein>
    <recommendedName>
        <fullName evidence="2">histidine kinase</fullName>
        <ecNumber evidence="2">2.7.13.3</ecNumber>
    </recommendedName>
</protein>
<dbReference type="Gene3D" id="1.10.287.130">
    <property type="match status" value="1"/>
</dbReference>
<evidence type="ECO:0000256" key="3">
    <source>
        <dbReference type="ARBA" id="ARBA00022553"/>
    </source>
</evidence>
<evidence type="ECO:0000313" key="9">
    <source>
        <dbReference type="EMBL" id="PWK77118.1"/>
    </source>
</evidence>
<dbReference type="InterPro" id="IPR013656">
    <property type="entry name" value="PAS_4"/>
</dbReference>
<keyword evidence="5" id="KW-0418">Kinase</keyword>
<dbReference type="AlphaFoldDB" id="A0A316H9K7"/>
<dbReference type="InterPro" id="IPR052162">
    <property type="entry name" value="Sensor_kinase/Photoreceptor"/>
</dbReference>
<dbReference type="Pfam" id="PF08448">
    <property type="entry name" value="PAS_4"/>
    <property type="match status" value="1"/>
</dbReference>
<dbReference type="InterPro" id="IPR000014">
    <property type="entry name" value="PAS"/>
</dbReference>
<feature type="transmembrane region" description="Helical" evidence="7">
    <location>
        <begin position="45"/>
        <end position="68"/>
    </location>
</feature>
<dbReference type="CDD" id="cd00130">
    <property type="entry name" value="PAS"/>
    <property type="match status" value="2"/>
</dbReference>
<proteinExistence type="predicted"/>
<evidence type="ECO:0000256" key="4">
    <source>
        <dbReference type="ARBA" id="ARBA00022679"/>
    </source>
</evidence>
<dbReference type="SMART" id="SM00091">
    <property type="entry name" value="PAS"/>
    <property type="match status" value="2"/>
</dbReference>
<dbReference type="SUPFAM" id="SSF55785">
    <property type="entry name" value="PYP-like sensor domain (PAS domain)"/>
    <property type="match status" value="4"/>
</dbReference>
<evidence type="ECO:0000256" key="5">
    <source>
        <dbReference type="ARBA" id="ARBA00022777"/>
    </source>
</evidence>
<sequence length="652" mass="75252">MGFSFMIKRGASRIVLIYLLVSLLWITFSDRILFYIATSFSQTQFLWISTVKGYAFVVVSAILLYYLIRSDNKGLEQDESQYRNMYEANPVPMWIYDEEFNIVSVNDAAITSYGYTREEFLNLSILDIRPPEDVGKVIESSKKMSSRLNVSGNWRHIKKSGELLYVNISSHRIVFNNKPGVLVMARNMTEVVVMQRKLEEANSALVEEKRKLKETQLISGVAGWEFFPDTKKLIWADEVYEIIGVPKDDRRPAFDIYIEHIFPEDRRLMLEGLQALISFGVTLDVTHRIKALNGETRFIRQLATIEPGSIPIKLIGSMQDITNLKQLENERDGFKNKLETTLNSINDAYFALDKEMTIIGYNQAFKNLMGSTIPQLMGENIFTIIPKSRNRLYPSYQKALEDRVIVKTVDYSLLLDKWISLAAYPTEEGVAVYFSDVTEDKKKDARLKEALERYDLVAQATSDVIYDLDIVNDKIIYNTSLSKLVDTPYQDIEYNLAWWRSLICADDLPEVISSQHRISGEGKTNWTCEYRIKNGNNGFKYVMDQGYFIYNEQMKPVRLIGVIKDIDELKRSIQENKRQNELLKQVAWMGSHQIRKPVATMLGLMNLVKIADNSDEVLELLPMMQSCVQEMDDIVHEINYKIDAVVDFDTRE</sequence>
<keyword evidence="10" id="KW-1185">Reference proteome</keyword>
<dbReference type="Pfam" id="PF13426">
    <property type="entry name" value="PAS_9"/>
    <property type="match status" value="1"/>
</dbReference>
<dbReference type="Proteomes" id="UP000245678">
    <property type="component" value="Unassembled WGS sequence"/>
</dbReference>
<evidence type="ECO:0000259" key="8">
    <source>
        <dbReference type="PROSITE" id="PS50112"/>
    </source>
</evidence>
<feature type="coiled-coil region" evidence="6">
    <location>
        <begin position="191"/>
        <end position="218"/>
    </location>
</feature>
<dbReference type="GO" id="GO:0000155">
    <property type="term" value="F:phosphorelay sensor kinase activity"/>
    <property type="evidence" value="ECO:0007669"/>
    <property type="project" value="InterPro"/>
</dbReference>
<dbReference type="Pfam" id="PF08447">
    <property type="entry name" value="PAS_3"/>
    <property type="match status" value="2"/>
</dbReference>
<dbReference type="SUPFAM" id="SSF47384">
    <property type="entry name" value="Homodimeric domain of signal transducing histidine kinase"/>
    <property type="match status" value="1"/>
</dbReference>
<accession>A0A316H9K7</accession>
<comment type="caution">
    <text evidence="9">The sequence shown here is derived from an EMBL/GenBank/DDBJ whole genome shotgun (WGS) entry which is preliminary data.</text>
</comment>
<dbReference type="EMBL" id="QGHA01000005">
    <property type="protein sequence ID" value="PWK77118.1"/>
    <property type="molecule type" value="Genomic_DNA"/>
</dbReference>
<evidence type="ECO:0000256" key="6">
    <source>
        <dbReference type="SAM" id="Coils"/>
    </source>
</evidence>
<keyword evidence="7" id="KW-0472">Membrane</keyword>
<dbReference type="RefSeq" id="WP_109608542.1">
    <property type="nucleotide sequence ID" value="NZ_QGHA01000005.1"/>
</dbReference>
<keyword evidence="6" id="KW-0175">Coiled coil</keyword>
<keyword evidence="7" id="KW-0812">Transmembrane</keyword>
<keyword evidence="7" id="KW-1133">Transmembrane helix</keyword>
<name>A0A316H9K7_9SPHI</name>
<evidence type="ECO:0000313" key="10">
    <source>
        <dbReference type="Proteomes" id="UP000245678"/>
    </source>
</evidence>
<evidence type="ECO:0000256" key="7">
    <source>
        <dbReference type="SAM" id="Phobius"/>
    </source>
</evidence>
<feature type="domain" description="PAS" evidence="8">
    <location>
        <begin position="78"/>
        <end position="151"/>
    </location>
</feature>
<dbReference type="InterPro" id="IPR035965">
    <property type="entry name" value="PAS-like_dom_sf"/>
</dbReference>
<dbReference type="SMART" id="SM00086">
    <property type="entry name" value="PAC"/>
    <property type="match status" value="3"/>
</dbReference>
<dbReference type="InterPro" id="IPR013655">
    <property type="entry name" value="PAS_fold_3"/>
</dbReference>
<evidence type="ECO:0000256" key="1">
    <source>
        <dbReference type="ARBA" id="ARBA00000085"/>
    </source>
</evidence>
<dbReference type="PANTHER" id="PTHR43304">
    <property type="entry name" value="PHYTOCHROME-LIKE PROTEIN CPH1"/>
    <property type="match status" value="1"/>
</dbReference>
<dbReference type="NCBIfam" id="TIGR00229">
    <property type="entry name" value="sensory_box"/>
    <property type="match status" value="1"/>
</dbReference>
<feature type="domain" description="PAS" evidence="8">
    <location>
        <begin position="334"/>
        <end position="403"/>
    </location>
</feature>
<dbReference type="PROSITE" id="PS50112">
    <property type="entry name" value="PAS"/>
    <property type="match status" value="2"/>
</dbReference>
<dbReference type="InterPro" id="IPR001610">
    <property type="entry name" value="PAC"/>
</dbReference>
<keyword evidence="3" id="KW-0597">Phosphoprotein</keyword>
<evidence type="ECO:0000256" key="2">
    <source>
        <dbReference type="ARBA" id="ARBA00012438"/>
    </source>
</evidence>
<organism evidence="9 10">
    <name type="scientific">Mucilaginibacter oryzae</name>
    <dbReference type="NCBI Taxonomy" id="468058"/>
    <lineage>
        <taxon>Bacteria</taxon>
        <taxon>Pseudomonadati</taxon>
        <taxon>Bacteroidota</taxon>
        <taxon>Sphingobacteriia</taxon>
        <taxon>Sphingobacteriales</taxon>
        <taxon>Sphingobacteriaceae</taxon>
        <taxon>Mucilaginibacter</taxon>
    </lineage>
</organism>
<keyword evidence="4" id="KW-0808">Transferase</keyword>
<dbReference type="EC" id="2.7.13.3" evidence="2"/>
<dbReference type="Gene3D" id="3.30.450.20">
    <property type="entry name" value="PAS domain"/>
    <property type="match status" value="4"/>
</dbReference>
<gene>
    <name evidence="9" type="ORF">LX99_02928</name>
</gene>
<dbReference type="PANTHER" id="PTHR43304:SF1">
    <property type="entry name" value="PAC DOMAIN-CONTAINING PROTEIN"/>
    <property type="match status" value="1"/>
</dbReference>
<comment type="catalytic activity">
    <reaction evidence="1">
        <text>ATP + protein L-histidine = ADP + protein N-phospho-L-histidine.</text>
        <dbReference type="EC" id="2.7.13.3"/>
    </reaction>
</comment>
<reference evidence="9 10" key="1">
    <citation type="submission" date="2018-05" db="EMBL/GenBank/DDBJ databases">
        <title>Genomic Encyclopedia of Archaeal and Bacterial Type Strains, Phase II (KMG-II): from individual species to whole genera.</title>
        <authorList>
            <person name="Goeker M."/>
        </authorList>
    </citation>
    <scope>NUCLEOTIDE SEQUENCE [LARGE SCALE GENOMIC DNA]</scope>
    <source>
        <strain evidence="9 10">DSM 19975</strain>
    </source>
</reference>